<evidence type="ECO:0000313" key="6">
    <source>
        <dbReference type="EMBL" id="CAK4007347.1"/>
    </source>
</evidence>
<evidence type="ECO:0000259" key="5">
    <source>
        <dbReference type="PROSITE" id="PS51387"/>
    </source>
</evidence>
<gene>
    <name evidence="6" type="ORF">LECACI_7A004336</name>
</gene>
<dbReference type="InterPro" id="IPR016166">
    <property type="entry name" value="FAD-bd_PCMH"/>
</dbReference>
<dbReference type="Pfam" id="PF01565">
    <property type="entry name" value="FAD_binding_4"/>
    <property type="match status" value="1"/>
</dbReference>
<name>A0AAI8YYJ0_9PEZI</name>
<evidence type="ECO:0000256" key="1">
    <source>
        <dbReference type="ARBA" id="ARBA00005466"/>
    </source>
</evidence>
<proteinExistence type="inferred from homology"/>
<dbReference type="InterPro" id="IPR012951">
    <property type="entry name" value="BBE"/>
</dbReference>
<evidence type="ECO:0000256" key="3">
    <source>
        <dbReference type="ARBA" id="ARBA00022827"/>
    </source>
</evidence>
<sequence length="549" mass="58519">MSLGNLLTGTVGTLGDVVGGIGSAAGLGGVTQPLNPLLDHVGNTLGGVVDDTLGLTNDLLGILTPGGPFQRCIKAALSNDASLYGFPDILGAVNLPVVSDLTYDLSDVHPYNLDYRYQPAAVTYPTSAQQAATVVQCALQFGVAIAPRTGGHGYADFCLGGRDGALVIDTKNLNSFRLNADGSVTFGAGLRLRDLTDHLASIGRTAAFGVVGDIGTGGHCTIGGLGPLSRQLGTCADQLLSSQCVTASGQVATASPYENPDLFFAIRGAAASFCLVTEFTLSTIPSIPVTHFQFNITFGTVTDLAPFFIQYQNFIAQPDLPREFSCTLTLLQDTIIFQGVYSGDVSGFDQLNLQAILPFGNPSLQIVSKIVTTVTHDLVYAIQDIFGLLPTHFYAKNLKFTPRTLMSPAAVEAMFEYIQNTNKGTLAWFIVWDLEAGRTNDFPASHSAYVHRDALYYMQIYLVDLLALSSSVNPAIKSFANGLHALMQQLVPGVDDAAYPGYVDPELPAPQRAYWGVNVPYLQAVKRKWDPRNLFQGFAGQGIRADGVL</sequence>
<dbReference type="InterPro" id="IPR050416">
    <property type="entry name" value="FAD-linked_Oxidoreductase"/>
</dbReference>
<feature type="domain" description="FAD-binding PCMH-type" evidence="5">
    <location>
        <begin position="115"/>
        <end position="286"/>
    </location>
</feature>
<dbReference type="EMBL" id="CAVMBE010000023">
    <property type="protein sequence ID" value="CAK4007347.1"/>
    <property type="molecule type" value="Genomic_DNA"/>
</dbReference>
<dbReference type="Gene3D" id="3.40.462.20">
    <property type="match status" value="1"/>
</dbReference>
<dbReference type="InterPro" id="IPR006094">
    <property type="entry name" value="Oxid_FAD_bind_N"/>
</dbReference>
<dbReference type="Proteomes" id="UP001296104">
    <property type="component" value="Unassembled WGS sequence"/>
</dbReference>
<dbReference type="PANTHER" id="PTHR42973:SF17">
    <property type="entry name" value="OXIDASE, PUTATIVE (AFU_ORTHOLOGUE AFUA_6G14340)-RELATED"/>
    <property type="match status" value="1"/>
</dbReference>
<accession>A0AAI8YYJ0</accession>
<keyword evidence="7" id="KW-1185">Reference proteome</keyword>
<keyword evidence="3" id="KW-0274">FAD</keyword>
<keyword evidence="4" id="KW-0560">Oxidoreductase</keyword>
<protein>
    <submittedName>
        <fullName evidence="6">FAD-binding domain-containing</fullName>
    </submittedName>
</protein>
<dbReference type="InterPro" id="IPR036318">
    <property type="entry name" value="FAD-bd_PCMH-like_sf"/>
</dbReference>
<dbReference type="PANTHER" id="PTHR42973">
    <property type="entry name" value="BINDING OXIDOREDUCTASE, PUTATIVE (AFU_ORTHOLOGUE AFUA_1G17690)-RELATED"/>
    <property type="match status" value="1"/>
</dbReference>
<keyword evidence="2" id="KW-0285">Flavoprotein</keyword>
<dbReference type="Pfam" id="PF08031">
    <property type="entry name" value="BBE"/>
    <property type="match status" value="1"/>
</dbReference>
<dbReference type="Gene3D" id="3.30.465.10">
    <property type="match status" value="1"/>
</dbReference>
<evidence type="ECO:0000256" key="4">
    <source>
        <dbReference type="ARBA" id="ARBA00023002"/>
    </source>
</evidence>
<comment type="similarity">
    <text evidence="1">Belongs to the oxygen-dependent FAD-linked oxidoreductase family.</text>
</comment>
<organism evidence="6 7">
    <name type="scientific">Lecanosticta acicola</name>
    <dbReference type="NCBI Taxonomy" id="111012"/>
    <lineage>
        <taxon>Eukaryota</taxon>
        <taxon>Fungi</taxon>
        <taxon>Dikarya</taxon>
        <taxon>Ascomycota</taxon>
        <taxon>Pezizomycotina</taxon>
        <taxon>Dothideomycetes</taxon>
        <taxon>Dothideomycetidae</taxon>
        <taxon>Mycosphaerellales</taxon>
        <taxon>Mycosphaerellaceae</taxon>
        <taxon>Lecanosticta</taxon>
    </lineage>
</organism>
<dbReference type="AlphaFoldDB" id="A0AAI8YYJ0"/>
<comment type="caution">
    <text evidence="6">The sequence shown here is derived from an EMBL/GenBank/DDBJ whole genome shotgun (WGS) entry which is preliminary data.</text>
</comment>
<dbReference type="SUPFAM" id="SSF56176">
    <property type="entry name" value="FAD-binding/transporter-associated domain-like"/>
    <property type="match status" value="1"/>
</dbReference>
<evidence type="ECO:0000256" key="2">
    <source>
        <dbReference type="ARBA" id="ARBA00022630"/>
    </source>
</evidence>
<dbReference type="GO" id="GO:0016491">
    <property type="term" value="F:oxidoreductase activity"/>
    <property type="evidence" value="ECO:0007669"/>
    <property type="project" value="UniProtKB-KW"/>
</dbReference>
<evidence type="ECO:0000313" key="7">
    <source>
        <dbReference type="Proteomes" id="UP001296104"/>
    </source>
</evidence>
<reference evidence="6" key="1">
    <citation type="submission" date="2023-11" db="EMBL/GenBank/DDBJ databases">
        <authorList>
            <person name="Alioto T."/>
            <person name="Alioto T."/>
            <person name="Gomez Garrido J."/>
        </authorList>
    </citation>
    <scope>NUCLEOTIDE SEQUENCE</scope>
</reference>
<dbReference type="GO" id="GO:0071949">
    <property type="term" value="F:FAD binding"/>
    <property type="evidence" value="ECO:0007669"/>
    <property type="project" value="InterPro"/>
</dbReference>
<dbReference type="InterPro" id="IPR016169">
    <property type="entry name" value="FAD-bd_PCMH_sub2"/>
</dbReference>
<dbReference type="PROSITE" id="PS51387">
    <property type="entry name" value="FAD_PCMH"/>
    <property type="match status" value="1"/>
</dbReference>